<dbReference type="CDD" id="cd01171">
    <property type="entry name" value="YXKO-related"/>
    <property type="match status" value="1"/>
</dbReference>
<dbReference type="InterPro" id="IPR036652">
    <property type="entry name" value="YjeF_N_dom_sf"/>
</dbReference>
<dbReference type="SUPFAM" id="SSF64153">
    <property type="entry name" value="YjeF N-terminal domain-like"/>
    <property type="match status" value="1"/>
</dbReference>
<comment type="similarity">
    <text evidence="4 19">In the C-terminal section; belongs to the NnrD/CARKD family.</text>
</comment>
<dbReference type="GO" id="GO:0110051">
    <property type="term" value="P:metabolite repair"/>
    <property type="evidence" value="ECO:0007669"/>
    <property type="project" value="TreeGrafter"/>
</dbReference>
<dbReference type="InterPro" id="IPR029056">
    <property type="entry name" value="Ribokinase-like"/>
</dbReference>
<dbReference type="Pfam" id="PF03853">
    <property type="entry name" value="YjeF_N"/>
    <property type="match status" value="1"/>
</dbReference>
<feature type="binding site" evidence="18">
    <location>
        <position position="58"/>
    </location>
    <ligand>
        <name>K(+)</name>
        <dbReference type="ChEBI" id="CHEBI:29103"/>
    </ligand>
</feature>
<dbReference type="GO" id="GO:0005524">
    <property type="term" value="F:ATP binding"/>
    <property type="evidence" value="ECO:0007669"/>
    <property type="project" value="UniProtKB-UniRule"/>
</dbReference>
<feature type="binding site" evidence="17">
    <location>
        <position position="326"/>
    </location>
    <ligand>
        <name>(6S)-NADPHX</name>
        <dbReference type="ChEBI" id="CHEBI:64076"/>
    </ligand>
</feature>
<dbReference type="EMBL" id="RJJR01000011">
    <property type="protein sequence ID" value="RNI35264.1"/>
    <property type="molecule type" value="Genomic_DNA"/>
</dbReference>
<keyword evidence="12 17" id="KW-0456">Lyase</keyword>
<comment type="catalytic activity">
    <reaction evidence="16 17 19">
        <text>(6S)-NADPHX + ADP = AMP + phosphate + NADPH + H(+)</text>
        <dbReference type="Rhea" id="RHEA:32235"/>
        <dbReference type="ChEBI" id="CHEBI:15378"/>
        <dbReference type="ChEBI" id="CHEBI:43474"/>
        <dbReference type="ChEBI" id="CHEBI:57783"/>
        <dbReference type="ChEBI" id="CHEBI:64076"/>
        <dbReference type="ChEBI" id="CHEBI:456215"/>
        <dbReference type="ChEBI" id="CHEBI:456216"/>
        <dbReference type="EC" id="4.2.1.136"/>
    </reaction>
</comment>
<gene>
    <name evidence="18" type="primary">nnrE</name>
    <name evidence="17" type="synonym">nnrD</name>
    <name evidence="22" type="ORF">EFY79_13505</name>
</gene>
<feature type="binding site" evidence="18">
    <location>
        <position position="125"/>
    </location>
    <ligand>
        <name>K(+)</name>
        <dbReference type="ChEBI" id="CHEBI:29103"/>
    </ligand>
</feature>
<dbReference type="PROSITE" id="PS51385">
    <property type="entry name" value="YJEF_N"/>
    <property type="match status" value="1"/>
</dbReference>
<dbReference type="PROSITE" id="PS01050">
    <property type="entry name" value="YJEF_C_2"/>
    <property type="match status" value="1"/>
</dbReference>
<dbReference type="OrthoDB" id="9806925at2"/>
<keyword evidence="13" id="KW-0511">Multifunctional enzyme</keyword>
<evidence type="ECO:0000313" key="22">
    <source>
        <dbReference type="EMBL" id="RNI35264.1"/>
    </source>
</evidence>
<comment type="function">
    <text evidence="18">Catalyzes the epimerization of the S- and R-forms of NAD(P)HX, a damaged form of NAD(P)H that is a result of enzymatic or heat-dependent hydration. This is a prerequisite for the S-specific NAD(P)H-hydrate dehydratase to allow the repair of both epimers of NAD(P)HX.</text>
</comment>
<dbReference type="HAMAP" id="MF_01966">
    <property type="entry name" value="NADHX_epimerase"/>
    <property type="match status" value="1"/>
</dbReference>
<dbReference type="EC" id="5.1.99.6" evidence="19"/>
<evidence type="ECO:0000259" key="20">
    <source>
        <dbReference type="PROSITE" id="PS51383"/>
    </source>
</evidence>
<comment type="subunit">
    <text evidence="17">Homotetramer.</text>
</comment>
<evidence type="ECO:0000256" key="9">
    <source>
        <dbReference type="ARBA" id="ARBA00022958"/>
    </source>
</evidence>
<feature type="binding site" evidence="18">
    <location>
        <position position="158"/>
    </location>
    <ligand>
        <name>(6S)-NADPHX</name>
        <dbReference type="ChEBI" id="CHEBI:64076"/>
    </ligand>
</feature>
<evidence type="ECO:0000256" key="8">
    <source>
        <dbReference type="ARBA" id="ARBA00022857"/>
    </source>
</evidence>
<comment type="catalytic activity">
    <reaction evidence="2 18 19">
        <text>(6R)-NADPHX = (6S)-NADPHX</text>
        <dbReference type="Rhea" id="RHEA:32227"/>
        <dbReference type="ChEBI" id="CHEBI:64076"/>
        <dbReference type="ChEBI" id="CHEBI:64077"/>
        <dbReference type="EC" id="5.1.99.6"/>
    </reaction>
</comment>
<dbReference type="InterPro" id="IPR030677">
    <property type="entry name" value="Nnr"/>
</dbReference>
<keyword evidence="9 18" id="KW-0630">Potassium</keyword>
<evidence type="ECO:0000256" key="13">
    <source>
        <dbReference type="ARBA" id="ARBA00023268"/>
    </source>
</evidence>
<keyword evidence="8 17" id="KW-0521">NADP</keyword>
<evidence type="ECO:0000256" key="6">
    <source>
        <dbReference type="ARBA" id="ARBA00022741"/>
    </source>
</evidence>
<dbReference type="NCBIfam" id="TIGR00196">
    <property type="entry name" value="yjeF_cterm"/>
    <property type="match status" value="1"/>
</dbReference>
<evidence type="ECO:0000256" key="7">
    <source>
        <dbReference type="ARBA" id="ARBA00022840"/>
    </source>
</evidence>
<feature type="binding site" evidence="17">
    <location>
        <position position="442"/>
    </location>
    <ligand>
        <name>(6S)-NADPHX</name>
        <dbReference type="ChEBI" id="CHEBI:64076"/>
    </ligand>
</feature>
<evidence type="ECO:0000256" key="10">
    <source>
        <dbReference type="ARBA" id="ARBA00023027"/>
    </source>
</evidence>
<keyword evidence="6 17" id="KW-0547">Nucleotide-binding</keyword>
<comment type="catalytic activity">
    <reaction evidence="15 17 19">
        <text>(6S)-NADHX + ADP = AMP + phosphate + NADH + H(+)</text>
        <dbReference type="Rhea" id="RHEA:32223"/>
        <dbReference type="ChEBI" id="CHEBI:15378"/>
        <dbReference type="ChEBI" id="CHEBI:43474"/>
        <dbReference type="ChEBI" id="CHEBI:57945"/>
        <dbReference type="ChEBI" id="CHEBI:64074"/>
        <dbReference type="ChEBI" id="CHEBI:456215"/>
        <dbReference type="ChEBI" id="CHEBI:456216"/>
        <dbReference type="EC" id="4.2.1.136"/>
    </reaction>
</comment>
<dbReference type="EC" id="4.2.1.136" evidence="19"/>
<feature type="domain" description="YjeF C-terminal" evidence="20">
    <location>
        <begin position="229"/>
        <end position="501"/>
    </location>
</feature>
<feature type="binding site" evidence="17">
    <location>
        <position position="264"/>
    </location>
    <ligand>
        <name>(6S)-NADPHX</name>
        <dbReference type="ChEBI" id="CHEBI:64076"/>
    </ligand>
</feature>
<proteinExistence type="inferred from homology"/>
<dbReference type="AlphaFoldDB" id="A0A3M9NBW1"/>
<feature type="binding site" evidence="18">
    <location>
        <begin position="57"/>
        <end position="61"/>
    </location>
    <ligand>
        <name>(6S)-NADPHX</name>
        <dbReference type="ChEBI" id="CHEBI:64076"/>
    </ligand>
</feature>
<evidence type="ECO:0000256" key="1">
    <source>
        <dbReference type="ARBA" id="ARBA00000013"/>
    </source>
</evidence>
<evidence type="ECO:0000256" key="19">
    <source>
        <dbReference type="PIRNR" id="PIRNR017184"/>
    </source>
</evidence>
<keyword evidence="23" id="KW-1185">Reference proteome</keyword>
<organism evidence="22 23">
    <name type="scientific">Hanamia caeni</name>
    <dbReference type="NCBI Taxonomy" id="2294116"/>
    <lineage>
        <taxon>Bacteria</taxon>
        <taxon>Pseudomonadati</taxon>
        <taxon>Bacteroidota</taxon>
        <taxon>Chitinophagia</taxon>
        <taxon>Chitinophagales</taxon>
        <taxon>Chitinophagaceae</taxon>
        <taxon>Hanamia</taxon>
    </lineage>
</organism>
<accession>A0A3M9NBW1</accession>
<feature type="binding site" evidence="17">
    <location>
        <begin position="412"/>
        <end position="416"/>
    </location>
    <ligand>
        <name>AMP</name>
        <dbReference type="ChEBI" id="CHEBI:456215"/>
    </ligand>
</feature>
<dbReference type="InterPro" id="IPR000631">
    <property type="entry name" value="CARKD"/>
</dbReference>
<comment type="caution">
    <text evidence="22">The sequence shown here is derived from an EMBL/GenBank/DDBJ whole genome shotgun (WGS) entry which is preliminary data.</text>
</comment>
<dbReference type="SUPFAM" id="SSF53613">
    <property type="entry name" value="Ribokinase-like"/>
    <property type="match status" value="1"/>
</dbReference>
<comment type="cofactor">
    <cofactor evidence="18 19">
        <name>K(+)</name>
        <dbReference type="ChEBI" id="CHEBI:29103"/>
    </cofactor>
    <text evidence="18 19">Binds 1 potassium ion per subunit.</text>
</comment>
<dbReference type="Gene3D" id="3.40.50.10260">
    <property type="entry name" value="YjeF N-terminal domain"/>
    <property type="match status" value="1"/>
</dbReference>
<evidence type="ECO:0000256" key="3">
    <source>
        <dbReference type="ARBA" id="ARBA00006001"/>
    </source>
</evidence>
<protein>
    <recommendedName>
        <fullName evidence="19">Bifunctional NAD(P)H-hydrate repair enzyme</fullName>
    </recommendedName>
    <alternativeName>
        <fullName evidence="19">Nicotinamide nucleotide repair protein</fullName>
    </alternativeName>
    <domain>
        <recommendedName>
            <fullName evidence="19">ADP-dependent (S)-NAD(P)H-hydrate dehydratase</fullName>
            <ecNumber evidence="19">4.2.1.136</ecNumber>
        </recommendedName>
        <alternativeName>
            <fullName evidence="19">ADP-dependent NAD(P)HX dehydratase</fullName>
        </alternativeName>
    </domain>
    <domain>
        <recommendedName>
            <fullName evidence="19">NAD(P)H-hydrate epimerase</fullName>
            <ecNumber evidence="19">5.1.99.6</ecNumber>
        </recommendedName>
    </domain>
</protein>
<dbReference type="InterPro" id="IPR017953">
    <property type="entry name" value="Carbohydrate_kinase_pred_CS"/>
</dbReference>
<evidence type="ECO:0000256" key="2">
    <source>
        <dbReference type="ARBA" id="ARBA00000909"/>
    </source>
</evidence>
<keyword evidence="10 17" id="KW-0520">NAD</keyword>
<evidence type="ECO:0000256" key="11">
    <source>
        <dbReference type="ARBA" id="ARBA00023235"/>
    </source>
</evidence>
<comment type="similarity">
    <text evidence="18">Belongs to the NnrE/AIBP family.</text>
</comment>
<comment type="cofactor">
    <cofactor evidence="17">
        <name>Mg(2+)</name>
        <dbReference type="ChEBI" id="CHEBI:18420"/>
    </cofactor>
</comment>
<dbReference type="PANTHER" id="PTHR12592">
    <property type="entry name" value="ATP-DEPENDENT (S)-NAD(P)H-HYDRATE DEHYDRATASE FAMILY MEMBER"/>
    <property type="match status" value="1"/>
</dbReference>
<feature type="binding site" evidence="17">
    <location>
        <position position="377"/>
    </location>
    <ligand>
        <name>(6S)-NADPHX</name>
        <dbReference type="ChEBI" id="CHEBI:64076"/>
    </ligand>
</feature>
<dbReference type="InterPro" id="IPR004443">
    <property type="entry name" value="YjeF_N_dom"/>
</dbReference>
<dbReference type="GO" id="GO:0052856">
    <property type="term" value="F:NAD(P)HX epimerase activity"/>
    <property type="evidence" value="ECO:0007669"/>
    <property type="project" value="UniProtKB-UniRule"/>
</dbReference>
<evidence type="ECO:0000256" key="15">
    <source>
        <dbReference type="ARBA" id="ARBA00048238"/>
    </source>
</evidence>
<keyword evidence="11 18" id="KW-0413">Isomerase</keyword>
<feature type="domain" description="YjeF N-terminal" evidence="21">
    <location>
        <begin position="9"/>
        <end position="219"/>
    </location>
</feature>
<evidence type="ECO:0000256" key="16">
    <source>
        <dbReference type="ARBA" id="ARBA00049209"/>
    </source>
</evidence>
<dbReference type="PROSITE" id="PS51383">
    <property type="entry name" value="YJEF_C_3"/>
    <property type="match status" value="1"/>
</dbReference>
<dbReference type="Proteomes" id="UP000267223">
    <property type="component" value="Unassembled WGS sequence"/>
</dbReference>
<comment type="similarity">
    <text evidence="3 19">In the N-terminal section; belongs to the NnrE/AIBP family.</text>
</comment>
<sequence>MKIFSVEQIQNWDAFTINKEGILSINLMERAAVACFDWIVQSFDESYCFKIFCGKGNNGGDGLALARLLNSIKYQVSVFIPHNNKPGSPDFEENLKKLKKTSVHISVLQNENSFPSISEKDIIIDALFGTGLNKPVKGFYKEIIGYINANSNDTIAIDVPSGLYVDKSTITENEDVSIIKADYTLTFQNQKLAFLVAENEPYTGKVVFFDIELSKDYEASTPTPFEYIDDSMIKGIYQPRKNFVNKGNYGYASLLCGSYGMMGAAVLSSLACLRSGAGKLTSVVCEAGYGIMQTAVPEAMCMVSGEKHIGNFDDFQHFDVVGIGPGIGKFKSHVKLLENLFKSFKRPIVIDADALNILSENEELYSSIPVDTIITPHPKEFERLFGKSTSDFDTIDKAIETAKEFRIYIVLKGHHTLIATPDGKGYFNSTGNPGMATAGAGDVLTGIITGLLAQKYSPLQSCLLGVYLHGLAGDIAAEGLSQEALIAKDIVENLGNAFKEIQET</sequence>
<evidence type="ECO:0000256" key="18">
    <source>
        <dbReference type="HAMAP-Rule" id="MF_01966"/>
    </source>
</evidence>
<dbReference type="GO" id="GO:0052855">
    <property type="term" value="F:ADP-dependent NAD(P)H-hydrate dehydratase activity"/>
    <property type="evidence" value="ECO:0007669"/>
    <property type="project" value="UniProtKB-UniRule"/>
</dbReference>
<dbReference type="RefSeq" id="WP_123121251.1">
    <property type="nucleotide sequence ID" value="NZ_RJJR01000011.1"/>
</dbReference>
<evidence type="ECO:0000256" key="12">
    <source>
        <dbReference type="ARBA" id="ARBA00023239"/>
    </source>
</evidence>
<feature type="binding site" evidence="18">
    <location>
        <position position="140"/>
    </location>
    <ligand>
        <name>(6S)-NADPHX</name>
        <dbReference type="ChEBI" id="CHEBI:64076"/>
    </ligand>
</feature>
<name>A0A3M9NBW1_9BACT</name>
<dbReference type="HAMAP" id="MF_01965">
    <property type="entry name" value="NADHX_dehydratase"/>
    <property type="match status" value="1"/>
</dbReference>
<evidence type="ECO:0000256" key="4">
    <source>
        <dbReference type="ARBA" id="ARBA00009524"/>
    </source>
</evidence>
<keyword evidence="5 18" id="KW-0479">Metal-binding</keyword>
<feature type="binding site" evidence="17">
    <location>
        <position position="441"/>
    </location>
    <ligand>
        <name>AMP</name>
        <dbReference type="ChEBI" id="CHEBI:456215"/>
    </ligand>
</feature>
<evidence type="ECO:0000259" key="21">
    <source>
        <dbReference type="PROSITE" id="PS51385"/>
    </source>
</evidence>
<dbReference type="PANTHER" id="PTHR12592:SF0">
    <property type="entry name" value="ATP-DEPENDENT (S)-NAD(P)H-HYDRATE DEHYDRATASE"/>
    <property type="match status" value="1"/>
</dbReference>
<feature type="binding site" evidence="18">
    <location>
        <position position="161"/>
    </location>
    <ligand>
        <name>K(+)</name>
        <dbReference type="ChEBI" id="CHEBI:29103"/>
    </ligand>
</feature>
<dbReference type="GO" id="GO:0046496">
    <property type="term" value="P:nicotinamide nucleotide metabolic process"/>
    <property type="evidence" value="ECO:0007669"/>
    <property type="project" value="UniProtKB-UniRule"/>
</dbReference>
<dbReference type="Pfam" id="PF01256">
    <property type="entry name" value="Carb_kinase"/>
    <property type="match status" value="1"/>
</dbReference>
<comment type="function">
    <text evidence="17">Catalyzes the dehydration of the S-form of NAD(P)HX at the expense of ADP, which is converted to AMP. Together with NAD(P)HX epimerase, which catalyzes the epimerization of the S- and R-forms, the enzyme allows the repair of both epimers of NAD(P)HX, a damaged form of NAD(P)H that is a result of enzymatic or heat-dependent hydration.</text>
</comment>
<dbReference type="GO" id="GO:0046872">
    <property type="term" value="F:metal ion binding"/>
    <property type="evidence" value="ECO:0007669"/>
    <property type="project" value="UniProtKB-UniRule"/>
</dbReference>
<keyword evidence="7 17" id="KW-0067">ATP-binding</keyword>
<comment type="catalytic activity">
    <reaction evidence="1 18 19">
        <text>(6R)-NADHX = (6S)-NADHX</text>
        <dbReference type="Rhea" id="RHEA:32215"/>
        <dbReference type="ChEBI" id="CHEBI:64074"/>
        <dbReference type="ChEBI" id="CHEBI:64075"/>
        <dbReference type="EC" id="5.1.99.6"/>
    </reaction>
</comment>
<dbReference type="Gene3D" id="3.40.1190.20">
    <property type="match status" value="1"/>
</dbReference>
<dbReference type="PIRSF" id="PIRSF017184">
    <property type="entry name" value="Nnr"/>
    <property type="match status" value="1"/>
</dbReference>
<comment type="similarity">
    <text evidence="17">Belongs to the NnrD/CARKD family.</text>
</comment>
<dbReference type="NCBIfam" id="TIGR00197">
    <property type="entry name" value="yjeF_nterm"/>
    <property type="match status" value="1"/>
</dbReference>
<evidence type="ECO:0000313" key="23">
    <source>
        <dbReference type="Proteomes" id="UP000267223"/>
    </source>
</evidence>
<evidence type="ECO:0000256" key="17">
    <source>
        <dbReference type="HAMAP-Rule" id="MF_01965"/>
    </source>
</evidence>
<feature type="binding site" evidence="18">
    <location>
        <begin position="129"/>
        <end position="135"/>
    </location>
    <ligand>
        <name>(6S)-NADPHX</name>
        <dbReference type="ChEBI" id="CHEBI:64076"/>
    </ligand>
</feature>
<evidence type="ECO:0000256" key="14">
    <source>
        <dbReference type="ARBA" id="ARBA00025153"/>
    </source>
</evidence>
<comment type="function">
    <text evidence="14 19">Bifunctional enzyme that catalyzes the epimerization of the S- and R-forms of NAD(P)HX and the dehydration of the S-form of NAD(P)HX at the expense of ADP, which is converted to AMP. This allows the repair of both epimers of NAD(P)HX, a damaged form of NAD(P)H that is a result of enzymatic or heat-dependent hydration.</text>
</comment>
<reference evidence="22 23" key="1">
    <citation type="submission" date="2018-11" db="EMBL/GenBank/DDBJ databases">
        <title>Draft genome sequence of Ferruginibacter sp. BO-59.</title>
        <authorList>
            <person name="Im W.T."/>
        </authorList>
    </citation>
    <scope>NUCLEOTIDE SEQUENCE [LARGE SCALE GENOMIC DNA]</scope>
    <source>
        <strain evidence="22 23">BO-59</strain>
    </source>
</reference>
<evidence type="ECO:0000256" key="5">
    <source>
        <dbReference type="ARBA" id="ARBA00022723"/>
    </source>
</evidence>